<name>V5BU92_9GAMM</name>
<dbReference type="PANTHER" id="PTHR43792">
    <property type="entry name" value="GNAT FAMILY, PUTATIVE (AFU_ORTHOLOGUE AFUA_3G00765)-RELATED-RELATED"/>
    <property type="match status" value="1"/>
</dbReference>
<dbReference type="OrthoDB" id="9801656at2"/>
<reference evidence="2 3" key="1">
    <citation type="journal article" date="2013" name="Genome Announc.">
        <title>Draft Genome Sequence of the Methanotrophic Gammaproteobacterium Methyloglobulus morosus DSM 22980 Strain KoM1.</title>
        <authorList>
            <person name="Poehlein A."/>
            <person name="Deutzmann J.S."/>
            <person name="Daniel R."/>
            <person name="Simeonova D.D."/>
        </authorList>
    </citation>
    <scope>NUCLEOTIDE SEQUENCE [LARGE SCALE GENOMIC DNA]</scope>
    <source>
        <strain evidence="2 3">KoM1</strain>
    </source>
</reference>
<dbReference type="GO" id="GO:0016747">
    <property type="term" value="F:acyltransferase activity, transferring groups other than amino-acyl groups"/>
    <property type="evidence" value="ECO:0007669"/>
    <property type="project" value="InterPro"/>
</dbReference>
<accession>V5BU92</accession>
<dbReference type="PANTHER" id="PTHR43792:SF1">
    <property type="entry name" value="N-ACETYLTRANSFERASE DOMAIN-CONTAINING PROTEIN"/>
    <property type="match status" value="1"/>
</dbReference>
<dbReference type="eggNOG" id="COG1670">
    <property type="taxonomic scope" value="Bacteria"/>
</dbReference>
<keyword evidence="3" id="KW-1185">Reference proteome</keyword>
<dbReference type="InterPro" id="IPR000182">
    <property type="entry name" value="GNAT_dom"/>
</dbReference>
<dbReference type="Proteomes" id="UP000017842">
    <property type="component" value="Unassembled WGS sequence"/>
</dbReference>
<dbReference type="SUPFAM" id="SSF55729">
    <property type="entry name" value="Acyl-CoA N-acyltransferases (Nat)"/>
    <property type="match status" value="1"/>
</dbReference>
<dbReference type="Pfam" id="PF13302">
    <property type="entry name" value="Acetyltransf_3"/>
    <property type="match status" value="1"/>
</dbReference>
<evidence type="ECO:0000313" key="2">
    <source>
        <dbReference type="EMBL" id="ESS71449.1"/>
    </source>
</evidence>
<proteinExistence type="predicted"/>
<dbReference type="AlphaFoldDB" id="V5BU92"/>
<dbReference type="STRING" id="1116472.MGMO_103c00160"/>
<sequence length="187" mass="21212">MIEIVEPETEHLLLRQWKIADREPFAALNADPRVMAHFPAPLTCAESDAIADRCQKLIDERGWGFWAVELKTTCEFIGFVGLHIPSAELPFSPCVEIGWRLAYDHWGKGYATEAAKEALHIGFDRLGLNEIVAFTSVGNIRSSGVMERLGMQESGTFEHPQVPKDSTLRQHCLYRLSRASYFKKHNR</sequence>
<dbReference type="InterPro" id="IPR016181">
    <property type="entry name" value="Acyl_CoA_acyltransferase"/>
</dbReference>
<gene>
    <name evidence="2" type="ORF">MGMO_103c00160</name>
</gene>
<dbReference type="EMBL" id="AYLO01000098">
    <property type="protein sequence ID" value="ESS71449.1"/>
    <property type="molecule type" value="Genomic_DNA"/>
</dbReference>
<keyword evidence="2" id="KW-0808">Transferase</keyword>
<organism evidence="2 3">
    <name type="scientific">Methyloglobulus morosus KoM1</name>
    <dbReference type="NCBI Taxonomy" id="1116472"/>
    <lineage>
        <taxon>Bacteria</taxon>
        <taxon>Pseudomonadati</taxon>
        <taxon>Pseudomonadota</taxon>
        <taxon>Gammaproteobacteria</taxon>
        <taxon>Methylococcales</taxon>
        <taxon>Methylococcaceae</taxon>
        <taxon>Methyloglobulus</taxon>
    </lineage>
</organism>
<dbReference type="InterPro" id="IPR051531">
    <property type="entry name" value="N-acetyltransferase"/>
</dbReference>
<comment type="caution">
    <text evidence="2">The sequence shown here is derived from an EMBL/GenBank/DDBJ whole genome shotgun (WGS) entry which is preliminary data.</text>
</comment>
<evidence type="ECO:0000313" key="3">
    <source>
        <dbReference type="Proteomes" id="UP000017842"/>
    </source>
</evidence>
<evidence type="ECO:0000259" key="1">
    <source>
        <dbReference type="PROSITE" id="PS51186"/>
    </source>
</evidence>
<dbReference type="Gene3D" id="3.40.630.30">
    <property type="match status" value="1"/>
</dbReference>
<dbReference type="PROSITE" id="PS51186">
    <property type="entry name" value="GNAT"/>
    <property type="match status" value="1"/>
</dbReference>
<protein>
    <submittedName>
        <fullName evidence="2">Acetyltransferase</fullName>
    </submittedName>
</protein>
<feature type="domain" description="N-acetyltransferase" evidence="1">
    <location>
        <begin position="12"/>
        <end position="179"/>
    </location>
</feature>
<dbReference type="PATRIC" id="fig|1116472.3.peg.2797"/>
<dbReference type="RefSeq" id="WP_023495493.1">
    <property type="nucleotide sequence ID" value="NZ_AYLO01000098.1"/>
</dbReference>